<keyword evidence="10" id="KW-1185">Reference proteome</keyword>
<keyword evidence="4" id="KW-0238">DNA-binding</keyword>
<protein>
    <recommendedName>
        <fullName evidence="8">Zn(2)-C6 fungal-type domain-containing protein</fullName>
    </recommendedName>
</protein>
<feature type="compositionally biased region" description="Low complexity" evidence="7">
    <location>
        <begin position="92"/>
        <end position="105"/>
    </location>
</feature>
<proteinExistence type="predicted"/>
<evidence type="ECO:0000256" key="5">
    <source>
        <dbReference type="ARBA" id="ARBA00023163"/>
    </source>
</evidence>
<dbReference type="SUPFAM" id="SSF57701">
    <property type="entry name" value="Zn2/Cys6 DNA-binding domain"/>
    <property type="match status" value="1"/>
</dbReference>
<dbReference type="GO" id="GO:0008270">
    <property type="term" value="F:zinc ion binding"/>
    <property type="evidence" value="ECO:0007669"/>
    <property type="project" value="InterPro"/>
</dbReference>
<dbReference type="PANTHER" id="PTHR31944">
    <property type="entry name" value="HEME-RESPONSIVE ZINC FINGER TRANSCRIPTION FACTOR HAP1"/>
    <property type="match status" value="1"/>
</dbReference>
<dbReference type="PROSITE" id="PS50048">
    <property type="entry name" value="ZN2_CY6_FUNGAL_2"/>
    <property type="match status" value="1"/>
</dbReference>
<evidence type="ECO:0000259" key="8">
    <source>
        <dbReference type="PROSITE" id="PS50048"/>
    </source>
</evidence>
<dbReference type="CDD" id="cd00067">
    <property type="entry name" value="GAL4"/>
    <property type="match status" value="1"/>
</dbReference>
<feature type="region of interest" description="Disordered" evidence="7">
    <location>
        <begin position="712"/>
        <end position="738"/>
    </location>
</feature>
<evidence type="ECO:0000256" key="1">
    <source>
        <dbReference type="ARBA" id="ARBA00022723"/>
    </source>
</evidence>
<dbReference type="PROSITE" id="PS00463">
    <property type="entry name" value="ZN2_CY6_FUNGAL_1"/>
    <property type="match status" value="1"/>
</dbReference>
<dbReference type="PANTHER" id="PTHR31944:SF129">
    <property type="entry name" value="ASPYRIDONES CLUSTER REGULATOR APDR-RELATED"/>
    <property type="match status" value="1"/>
</dbReference>
<dbReference type="InterPro" id="IPR051430">
    <property type="entry name" value="Fungal_TF_Env_Response"/>
</dbReference>
<keyword evidence="1" id="KW-0479">Metal-binding</keyword>
<keyword evidence="6" id="KW-0539">Nucleus</keyword>
<dbReference type="GO" id="GO:0005634">
    <property type="term" value="C:nucleus"/>
    <property type="evidence" value="ECO:0007669"/>
    <property type="project" value="TreeGrafter"/>
</dbReference>
<organism evidence="9 10">
    <name type="scientific">Apiospora kogelbergensis</name>
    <dbReference type="NCBI Taxonomy" id="1337665"/>
    <lineage>
        <taxon>Eukaryota</taxon>
        <taxon>Fungi</taxon>
        <taxon>Dikarya</taxon>
        <taxon>Ascomycota</taxon>
        <taxon>Pezizomycotina</taxon>
        <taxon>Sordariomycetes</taxon>
        <taxon>Xylariomycetidae</taxon>
        <taxon>Amphisphaeriales</taxon>
        <taxon>Apiosporaceae</taxon>
        <taxon>Apiospora</taxon>
    </lineage>
</organism>
<dbReference type="CDD" id="cd12148">
    <property type="entry name" value="fungal_TF_MHR"/>
    <property type="match status" value="1"/>
</dbReference>
<dbReference type="EMBL" id="JAQQWP010000003">
    <property type="protein sequence ID" value="KAK8123884.1"/>
    <property type="molecule type" value="Genomic_DNA"/>
</dbReference>
<keyword evidence="5" id="KW-0804">Transcription</keyword>
<feature type="domain" description="Zn(2)-C6 fungal-type" evidence="8">
    <location>
        <begin position="15"/>
        <end position="46"/>
    </location>
</feature>
<dbReference type="InterPro" id="IPR036864">
    <property type="entry name" value="Zn2-C6_fun-type_DNA-bd_sf"/>
</dbReference>
<keyword evidence="3" id="KW-0805">Transcription regulation</keyword>
<sequence length="830" mass="90843">MDPGPIHRRRRPAIACTECRRRKVSCDLASPCGPCQKSRTYLRCVYNNNNNNSNNNAGDRKKRGSNLSTESLNNINNSNIRKAHTRGRRSTSEFSSRSGSGDIAESVSSASVATYTSFPQSNQPHPSVPKIPDLDNDLLYMDSAALDITLFSGVDFLGVDQLGYREPPSHPKPELPLPEGIWDTSKNLEFPSIFPCNQFSLDLEHNWNTQPAPTLHLAGQANVSRPPDARWLGLDVGCDVVRLLLRKCTRAASEGEEFGQSQDGIARPLVEILDKLEQTALQEHENEAATTFNMWPGASSLDLTASAAKRLLPSRVQCDILVKTYINTFEAVLSIVHVPSFLQEYERLWEVGTVAEETFICNLLLIVTLGSYAAPRPLASYEDQSTIRSQATYWVTFVKHWTTQQMVSGYRASIGTAQTMCLMALTKLVLPQHNTGTGTSLLLGDHDLTRIGIQIGLHRKPTANMSRTDAEIHRGLWATMLELSLQHCLDKGHPAPLTPASYDCEPPSGSIEGNDDCNRADGDGNDESFCPASTGVGKHTIVEMLTATQKLRIQVLDVLNAPSSPQAYESSHRLAAEINEICNANMATLQRRPSSATRDFQVHMLDMFTRPFVIALHCPFADQASATNPTYYYSRIMRMELSALLLAHPCSSESFQHDDNSNNVFGSATSSSASSCYWQSAPDFMSQQPQPPSRQATSYNLMLHNNIDGLSMGGASTMKVDPRAEAPSPSSSPEPPPAQRLLVAATARPRLLRPRPAASHGGPVSGPDQRARGAGVPDAAGGDAAAPARVAPECRARVQTAGHLRRRLALDARVRPVLCRCRVRRRPRGP</sequence>
<dbReference type="Proteomes" id="UP001392437">
    <property type="component" value="Unassembled WGS sequence"/>
</dbReference>
<evidence type="ECO:0000256" key="7">
    <source>
        <dbReference type="SAM" id="MobiDB-lite"/>
    </source>
</evidence>
<evidence type="ECO:0000256" key="3">
    <source>
        <dbReference type="ARBA" id="ARBA00023015"/>
    </source>
</evidence>
<gene>
    <name evidence="9" type="ORF">PG999_003802</name>
</gene>
<dbReference type="AlphaFoldDB" id="A0AAW0R4N6"/>
<name>A0AAW0R4N6_9PEZI</name>
<keyword evidence="2" id="KW-0862">Zinc</keyword>
<evidence type="ECO:0000313" key="9">
    <source>
        <dbReference type="EMBL" id="KAK8123884.1"/>
    </source>
</evidence>
<feature type="compositionally biased region" description="Polar residues" evidence="7">
    <location>
        <begin position="65"/>
        <end position="80"/>
    </location>
</feature>
<dbReference type="SMART" id="SM00066">
    <property type="entry name" value="GAL4"/>
    <property type="match status" value="1"/>
</dbReference>
<feature type="region of interest" description="Disordered" evidence="7">
    <location>
        <begin position="752"/>
        <end position="790"/>
    </location>
</feature>
<reference evidence="9 10" key="1">
    <citation type="submission" date="2023-01" db="EMBL/GenBank/DDBJ databases">
        <title>Analysis of 21 Apiospora genomes using comparative genomics revels a genus with tremendous synthesis potential of carbohydrate active enzymes and secondary metabolites.</title>
        <authorList>
            <person name="Sorensen T."/>
        </authorList>
    </citation>
    <scope>NUCLEOTIDE SEQUENCE [LARGE SCALE GENOMIC DNA]</scope>
    <source>
        <strain evidence="9 10">CBS 117206</strain>
    </source>
</reference>
<dbReference type="Gene3D" id="4.10.240.10">
    <property type="entry name" value="Zn(2)-C6 fungal-type DNA-binding domain"/>
    <property type="match status" value="1"/>
</dbReference>
<dbReference type="GO" id="GO:0000978">
    <property type="term" value="F:RNA polymerase II cis-regulatory region sequence-specific DNA binding"/>
    <property type="evidence" value="ECO:0007669"/>
    <property type="project" value="TreeGrafter"/>
</dbReference>
<evidence type="ECO:0000256" key="4">
    <source>
        <dbReference type="ARBA" id="ARBA00023125"/>
    </source>
</evidence>
<evidence type="ECO:0000256" key="6">
    <source>
        <dbReference type="ARBA" id="ARBA00023242"/>
    </source>
</evidence>
<feature type="region of interest" description="Disordered" evidence="7">
    <location>
        <begin position="49"/>
        <end position="105"/>
    </location>
</feature>
<feature type="compositionally biased region" description="Low complexity" evidence="7">
    <location>
        <begin position="772"/>
        <end position="790"/>
    </location>
</feature>
<dbReference type="GO" id="GO:0001228">
    <property type="term" value="F:DNA-binding transcription activator activity, RNA polymerase II-specific"/>
    <property type="evidence" value="ECO:0007669"/>
    <property type="project" value="TreeGrafter"/>
</dbReference>
<evidence type="ECO:0000313" key="10">
    <source>
        <dbReference type="Proteomes" id="UP001392437"/>
    </source>
</evidence>
<comment type="caution">
    <text evidence="9">The sequence shown here is derived from an EMBL/GenBank/DDBJ whole genome shotgun (WGS) entry which is preliminary data.</text>
</comment>
<dbReference type="Pfam" id="PF00172">
    <property type="entry name" value="Zn_clus"/>
    <property type="match status" value="1"/>
</dbReference>
<accession>A0AAW0R4N6</accession>
<dbReference type="InterPro" id="IPR001138">
    <property type="entry name" value="Zn2Cys6_DnaBD"/>
</dbReference>
<evidence type="ECO:0000256" key="2">
    <source>
        <dbReference type="ARBA" id="ARBA00022833"/>
    </source>
</evidence>